<comment type="caution">
    <text evidence="1">The sequence shown here is derived from an EMBL/GenBank/DDBJ whole genome shotgun (WGS) entry which is preliminary data.</text>
</comment>
<keyword evidence="2" id="KW-1185">Reference proteome</keyword>
<proteinExistence type="predicted"/>
<dbReference type="Proteomes" id="UP001465976">
    <property type="component" value="Unassembled WGS sequence"/>
</dbReference>
<accession>A0ABR3ESS0</accession>
<name>A0ABR3ESS0_9AGAR</name>
<protein>
    <submittedName>
        <fullName evidence="1">Uncharacterized protein</fullName>
    </submittedName>
</protein>
<dbReference type="EMBL" id="JBAHYK010002066">
    <property type="protein sequence ID" value="KAL0565935.1"/>
    <property type="molecule type" value="Genomic_DNA"/>
</dbReference>
<gene>
    <name evidence="1" type="ORF">V5O48_016086</name>
</gene>
<evidence type="ECO:0000313" key="1">
    <source>
        <dbReference type="EMBL" id="KAL0565935.1"/>
    </source>
</evidence>
<organism evidence="1 2">
    <name type="scientific">Marasmius crinis-equi</name>
    <dbReference type="NCBI Taxonomy" id="585013"/>
    <lineage>
        <taxon>Eukaryota</taxon>
        <taxon>Fungi</taxon>
        <taxon>Dikarya</taxon>
        <taxon>Basidiomycota</taxon>
        <taxon>Agaricomycotina</taxon>
        <taxon>Agaricomycetes</taxon>
        <taxon>Agaricomycetidae</taxon>
        <taxon>Agaricales</taxon>
        <taxon>Marasmiineae</taxon>
        <taxon>Marasmiaceae</taxon>
        <taxon>Marasmius</taxon>
    </lineage>
</organism>
<reference evidence="1 2" key="1">
    <citation type="submission" date="2024-02" db="EMBL/GenBank/DDBJ databases">
        <title>A draft genome for the cacao thread blight pathogen Marasmius crinis-equi.</title>
        <authorList>
            <person name="Cohen S.P."/>
            <person name="Baruah I.K."/>
            <person name="Amoako-Attah I."/>
            <person name="Bukari Y."/>
            <person name="Meinhardt L.W."/>
            <person name="Bailey B.A."/>
        </authorList>
    </citation>
    <scope>NUCLEOTIDE SEQUENCE [LARGE SCALE GENOMIC DNA]</scope>
    <source>
        <strain evidence="1 2">GH-76</strain>
    </source>
</reference>
<evidence type="ECO:0000313" key="2">
    <source>
        <dbReference type="Proteomes" id="UP001465976"/>
    </source>
</evidence>
<sequence length="252" mass="27871">MTNSAHRLDLHLLHDSPSALTWSASELDISTLSITDGIGGQNPVHAVFTTVGVVAACPNNVTTVDAKYKGPSLAVQSLSEARLRLTLEGGGLPLEALRTFKRGLAGLDRLIQDCPKAPHQFKSVGILKASRRLELHHNLFQKTDLGDFPFMDRDFTDRYKRNATAGWPVLPEAEAELREIVLARTHKVSPLCVLKHGLLMSPDRWSTELSTGVVVEADFTISLRVDPAQYRNVFTANIQTLRILKERPSILY</sequence>